<reference evidence="3 4" key="1">
    <citation type="submission" date="2016-04" db="EMBL/GenBank/DDBJ databases">
        <title>A degradative enzymes factory behind the ericoid mycorrhizal symbiosis.</title>
        <authorList>
            <consortium name="DOE Joint Genome Institute"/>
            <person name="Martino E."/>
            <person name="Morin E."/>
            <person name="Grelet G."/>
            <person name="Kuo A."/>
            <person name="Kohler A."/>
            <person name="Daghino S."/>
            <person name="Barry K."/>
            <person name="Choi C."/>
            <person name="Cichocki N."/>
            <person name="Clum A."/>
            <person name="Copeland A."/>
            <person name="Hainaut M."/>
            <person name="Haridas S."/>
            <person name="Labutti K."/>
            <person name="Lindquist E."/>
            <person name="Lipzen A."/>
            <person name="Khouja H.-R."/>
            <person name="Murat C."/>
            <person name="Ohm R."/>
            <person name="Olson A."/>
            <person name="Spatafora J."/>
            <person name="Veneault-Fourrey C."/>
            <person name="Henrissat B."/>
            <person name="Grigoriev I."/>
            <person name="Martin F."/>
            <person name="Perotto S."/>
        </authorList>
    </citation>
    <scope>NUCLEOTIDE SEQUENCE [LARGE SCALE GENOMIC DNA]</scope>
    <source>
        <strain evidence="3 4">E</strain>
    </source>
</reference>
<evidence type="ECO:0000256" key="1">
    <source>
        <dbReference type="SAM" id="MobiDB-lite"/>
    </source>
</evidence>
<dbReference type="AlphaFoldDB" id="A0A2J6TSA8"/>
<dbReference type="PANTHER" id="PTHR24148:SF64">
    <property type="entry name" value="HETEROKARYON INCOMPATIBILITY DOMAIN-CONTAINING PROTEIN"/>
    <property type="match status" value="1"/>
</dbReference>
<dbReference type="InterPro" id="IPR010730">
    <property type="entry name" value="HET"/>
</dbReference>
<accession>A0A2J6TSA8</accession>
<dbReference type="EMBL" id="KZ613745">
    <property type="protein sequence ID" value="PMD65894.1"/>
    <property type="molecule type" value="Genomic_DNA"/>
</dbReference>
<keyword evidence="4" id="KW-1185">Reference proteome</keyword>
<protein>
    <recommendedName>
        <fullName evidence="2">Heterokaryon incompatibility domain-containing protein</fullName>
    </recommendedName>
</protein>
<dbReference type="Proteomes" id="UP000235371">
    <property type="component" value="Unassembled WGS sequence"/>
</dbReference>
<dbReference type="Pfam" id="PF06985">
    <property type="entry name" value="HET"/>
    <property type="match status" value="1"/>
</dbReference>
<dbReference type="OrthoDB" id="3477286at2759"/>
<dbReference type="GeneID" id="36584658"/>
<evidence type="ECO:0000313" key="4">
    <source>
        <dbReference type="Proteomes" id="UP000235371"/>
    </source>
</evidence>
<dbReference type="PANTHER" id="PTHR24148">
    <property type="entry name" value="ANKYRIN REPEAT DOMAIN-CONTAINING PROTEIN 39 HOMOLOG-RELATED"/>
    <property type="match status" value="1"/>
</dbReference>
<dbReference type="InterPro" id="IPR052895">
    <property type="entry name" value="HetReg/Transcr_Mod"/>
</dbReference>
<gene>
    <name evidence="3" type="ORF">K444DRAFT_552279</name>
</gene>
<dbReference type="RefSeq" id="XP_024742798.1">
    <property type="nucleotide sequence ID" value="XM_024876579.1"/>
</dbReference>
<feature type="region of interest" description="Disordered" evidence="1">
    <location>
        <begin position="527"/>
        <end position="575"/>
    </location>
</feature>
<dbReference type="STRING" id="1095630.A0A2J6TSA8"/>
<name>A0A2J6TSA8_9HELO</name>
<evidence type="ECO:0000259" key="2">
    <source>
        <dbReference type="Pfam" id="PF06985"/>
    </source>
</evidence>
<feature type="domain" description="Heterokaryon incompatibility" evidence="2">
    <location>
        <begin position="126"/>
        <end position="283"/>
    </location>
</feature>
<dbReference type="InParanoid" id="A0A2J6TSA8"/>
<sequence length="803" mass="91178">MPPFLREHTNDQPKSYAQVIRSLQKGQRAQTFDPGTRAKTTTEGNAIRARFQGIVKSVPVVKKNTYKHEPIDYDNEIRILKILHGKGDDRIECMLFPSRFRPEKELVNGNGNVNGKATEEGRTDRYWALSYWWGDVNEVAGNKITIYHDTGGRGQRQTMTELNRSGTFYVRNNLKAALLRFRDPHDDVNVWVDALCIDQENNVEKKAQVSRMHEVYTQAENVCVWLGEGKESTPETFSFLREILDLRNFDELIADPETTSRKWALIVDLMSNRWFSRRWVIQELALARKACVLWGDEELEWSNFADAIALFMTKYEEIKRTSLDPKGYHDAVDARALGANTIVHATTNLFRKTQEGRVQQRLLPLEILVSSLLLAFEASEPRDTIFAVLTLAKDSRFAEENTDAIIEDPRISPDYDKSLLDVYADFMNYCVEKSQSLDILCRYWAPLPKPLTREQALKLGNSGRDKEEKMPTWIPFISRSAFGEPHGVLGGRVNGDSFVGGPERKGQQTYNASNNLRAWAKFGTYELDPSRDPARRSTFPANFMRQGSFSSNKRPELGKTHVNENQPHHSRSDGAMKDLVAARQPSLSPEKYDGTLSVRGFCLDHVHEVSGRVMGKGVIPVEALTMGGWQHRGPEDLNVPDQLWRTLVADRGPNGTSAPGWYRRTCLECLQHTDRVGDLDIEGLKKSVLPRTPSTMITFLERAQQIVWGRRFFKTRGNKNKNKEPLFCLGSPDVREGDLICIIFGCSVPVVLRKVSTGGGNSHFEFIGECYVHGMMDGEALEGRQPMYPYGGKKSWVMTFKLK</sequence>
<feature type="compositionally biased region" description="Basic and acidic residues" evidence="1">
    <location>
        <begin position="553"/>
        <end position="575"/>
    </location>
</feature>
<evidence type="ECO:0000313" key="3">
    <source>
        <dbReference type="EMBL" id="PMD65894.1"/>
    </source>
</evidence>
<proteinExistence type="predicted"/>
<organism evidence="3 4">
    <name type="scientific">Hyaloscypha bicolor E</name>
    <dbReference type="NCBI Taxonomy" id="1095630"/>
    <lineage>
        <taxon>Eukaryota</taxon>
        <taxon>Fungi</taxon>
        <taxon>Dikarya</taxon>
        <taxon>Ascomycota</taxon>
        <taxon>Pezizomycotina</taxon>
        <taxon>Leotiomycetes</taxon>
        <taxon>Helotiales</taxon>
        <taxon>Hyaloscyphaceae</taxon>
        <taxon>Hyaloscypha</taxon>
        <taxon>Hyaloscypha bicolor</taxon>
    </lineage>
</organism>